<protein>
    <submittedName>
        <fullName evidence="1">Uncharacterized protein</fullName>
    </submittedName>
</protein>
<keyword evidence="2" id="KW-1185">Reference proteome</keyword>
<evidence type="ECO:0000313" key="2">
    <source>
        <dbReference type="Proteomes" id="UP001559623"/>
    </source>
</evidence>
<organism evidence="1 2">
    <name type="scientific">Selenomonas sputigena</name>
    <dbReference type="NCBI Taxonomy" id="69823"/>
    <lineage>
        <taxon>Bacteria</taxon>
        <taxon>Bacillati</taxon>
        <taxon>Bacillota</taxon>
        <taxon>Negativicutes</taxon>
        <taxon>Selenomonadales</taxon>
        <taxon>Selenomonadaceae</taxon>
        <taxon>Selenomonas</taxon>
    </lineage>
</organism>
<dbReference type="EMBL" id="JARVLH010000005">
    <property type="protein sequence ID" value="MEX5285722.1"/>
    <property type="molecule type" value="Genomic_DNA"/>
</dbReference>
<sequence length="90" mass="9367">MPEKPHPGRFLAGAAGSAAQDIFAKEISKIPDDNLQLLAGMLVSGAAGKLLGGDARTGAEAAFYAIITQDGRKGTIRIQEVIREIGTGKF</sequence>
<name>A0ABV3X696_9FIRM</name>
<evidence type="ECO:0000313" key="1">
    <source>
        <dbReference type="EMBL" id="MEX5285722.1"/>
    </source>
</evidence>
<comment type="caution">
    <text evidence="1">The sequence shown here is derived from an EMBL/GenBank/DDBJ whole genome shotgun (WGS) entry which is preliminary data.</text>
</comment>
<gene>
    <name evidence="1" type="ORF">QCO44_08765</name>
</gene>
<dbReference type="Proteomes" id="UP001559623">
    <property type="component" value="Unassembled WGS sequence"/>
</dbReference>
<accession>A0ABV3X696</accession>
<reference evidence="1 2" key="1">
    <citation type="submission" date="2023-04" db="EMBL/GenBank/DDBJ databases">
        <title>Genome Sequence of Selenomonas sputigena ATCC 33150.</title>
        <authorList>
            <person name="Miller D.P."/>
            <person name="Anvari S."/>
            <person name="Polson S.W."/>
            <person name="Macdonald M."/>
            <person name="Mcdowell J.V."/>
        </authorList>
    </citation>
    <scope>NUCLEOTIDE SEQUENCE [LARGE SCALE GENOMIC DNA]</scope>
    <source>
        <strain evidence="1 2">ATCC 33150</strain>
    </source>
</reference>
<dbReference type="RefSeq" id="WP_368847447.1">
    <property type="nucleotide sequence ID" value="NZ_CP194411.1"/>
</dbReference>
<proteinExistence type="predicted"/>